<reference evidence="2" key="1">
    <citation type="submission" date="2022-01" db="EMBL/GenBank/DDBJ databases">
        <title>Genome Sequence Resource for Two Populations of Ditylenchus destructor, the Migratory Endoparasitic Phytonematode.</title>
        <authorList>
            <person name="Zhang H."/>
            <person name="Lin R."/>
            <person name="Xie B."/>
        </authorList>
    </citation>
    <scope>NUCLEOTIDE SEQUENCE</scope>
    <source>
        <strain evidence="2">BazhouSP</strain>
    </source>
</reference>
<dbReference type="EMBL" id="JAKKPZ010000009">
    <property type="protein sequence ID" value="KAI1717261.1"/>
    <property type="molecule type" value="Genomic_DNA"/>
</dbReference>
<proteinExistence type="predicted"/>
<dbReference type="Gene3D" id="1.10.510.10">
    <property type="entry name" value="Transferase(Phosphotransferase) domain 1"/>
    <property type="match status" value="1"/>
</dbReference>
<dbReference type="InterPro" id="IPR051585">
    <property type="entry name" value="STE20_Ser/Thr_Kinases"/>
</dbReference>
<dbReference type="InterPro" id="IPR000719">
    <property type="entry name" value="Prot_kinase_dom"/>
</dbReference>
<dbReference type="PANTHER" id="PTHR46538:SF3">
    <property type="entry name" value="PROTEIN KINASE DOMAIN-CONTAINING PROTEIN"/>
    <property type="match status" value="1"/>
</dbReference>
<dbReference type="PROSITE" id="PS00108">
    <property type="entry name" value="PROTEIN_KINASE_ST"/>
    <property type="match status" value="1"/>
</dbReference>
<evidence type="ECO:0000313" key="3">
    <source>
        <dbReference type="Proteomes" id="UP001201812"/>
    </source>
</evidence>
<keyword evidence="3" id="KW-1185">Reference proteome</keyword>
<dbReference type="Pfam" id="PF00069">
    <property type="entry name" value="Pkinase"/>
    <property type="match status" value="1"/>
</dbReference>
<dbReference type="GO" id="GO:0006950">
    <property type="term" value="P:response to stress"/>
    <property type="evidence" value="ECO:0007669"/>
    <property type="project" value="UniProtKB-ARBA"/>
</dbReference>
<sequence>MPDRLQSFKSLFRNSNGMLPWPRKRKRLPDVLKMNQNPLNSWRKLNVLSDTAFGKVVKVMNKENTEQLAAAKIIDLHEGENLRDVITEVEILSLCQHRNIVSLIACYFFDNRLTMILEFCDGGALDSLMHQQGKPLSEPQIAYVAKSVCLALDYLHSSSVIHRDVKAANILLTSDACVKLADFGVSAKMKDEFSRRSSFIGTPYWMAPEVVMCEVVKDLYGCMADIWSLGITLIELAEMYPPYYQDCSAIRALLRIRNNAPPTLKCNASTSFKDFVAKCLQRDPTDRYSASNLLMHDFVKSATCKELMKRLLTSSNQSHVPI</sequence>
<dbReference type="GO" id="GO:0005524">
    <property type="term" value="F:ATP binding"/>
    <property type="evidence" value="ECO:0007669"/>
    <property type="project" value="InterPro"/>
</dbReference>
<organism evidence="2 3">
    <name type="scientific">Ditylenchus destructor</name>
    <dbReference type="NCBI Taxonomy" id="166010"/>
    <lineage>
        <taxon>Eukaryota</taxon>
        <taxon>Metazoa</taxon>
        <taxon>Ecdysozoa</taxon>
        <taxon>Nematoda</taxon>
        <taxon>Chromadorea</taxon>
        <taxon>Rhabditida</taxon>
        <taxon>Tylenchina</taxon>
        <taxon>Tylenchomorpha</taxon>
        <taxon>Sphaerularioidea</taxon>
        <taxon>Anguinidae</taxon>
        <taxon>Anguininae</taxon>
        <taxon>Ditylenchus</taxon>
    </lineage>
</organism>
<gene>
    <name evidence="2" type="ORF">DdX_07000</name>
</gene>
<comment type="caution">
    <text evidence="2">The sequence shown here is derived from an EMBL/GenBank/DDBJ whole genome shotgun (WGS) entry which is preliminary data.</text>
</comment>
<dbReference type="InterPro" id="IPR011009">
    <property type="entry name" value="Kinase-like_dom_sf"/>
</dbReference>
<name>A0AAD4N4Y9_9BILA</name>
<dbReference type="FunFam" id="1.10.510.10:FF:000421">
    <property type="entry name" value="Serine/threonine-protein kinase PAK 6"/>
    <property type="match status" value="1"/>
</dbReference>
<evidence type="ECO:0000259" key="1">
    <source>
        <dbReference type="PROSITE" id="PS50011"/>
    </source>
</evidence>
<dbReference type="SUPFAM" id="SSF56112">
    <property type="entry name" value="Protein kinase-like (PK-like)"/>
    <property type="match status" value="1"/>
</dbReference>
<dbReference type="GO" id="GO:0004672">
    <property type="term" value="F:protein kinase activity"/>
    <property type="evidence" value="ECO:0007669"/>
    <property type="project" value="InterPro"/>
</dbReference>
<dbReference type="InterPro" id="IPR008271">
    <property type="entry name" value="Ser/Thr_kinase_AS"/>
</dbReference>
<feature type="domain" description="Protein kinase" evidence="1">
    <location>
        <begin position="42"/>
        <end position="299"/>
    </location>
</feature>
<accession>A0AAD4N4Y9</accession>
<keyword evidence="2" id="KW-0418">Kinase</keyword>
<keyword evidence="2" id="KW-0808">Transferase</keyword>
<dbReference type="Proteomes" id="UP001201812">
    <property type="component" value="Unassembled WGS sequence"/>
</dbReference>
<protein>
    <submittedName>
        <fullName evidence="2">Protein kinase domain-containing protein</fullName>
    </submittedName>
</protein>
<dbReference type="PANTHER" id="PTHR46538">
    <property type="entry name" value="PROTEIN KINASE DOMAIN-CONTAINING PROTEIN"/>
    <property type="match status" value="1"/>
</dbReference>
<dbReference type="SMART" id="SM00220">
    <property type="entry name" value="S_TKc"/>
    <property type="match status" value="1"/>
</dbReference>
<evidence type="ECO:0000313" key="2">
    <source>
        <dbReference type="EMBL" id="KAI1717261.1"/>
    </source>
</evidence>
<dbReference type="InterPro" id="IPR001245">
    <property type="entry name" value="Ser-Thr/Tyr_kinase_cat_dom"/>
</dbReference>
<dbReference type="PRINTS" id="PR00109">
    <property type="entry name" value="TYRKINASE"/>
</dbReference>
<dbReference type="AlphaFoldDB" id="A0AAD4N4Y9"/>
<dbReference type="PIRSF" id="PIRSF000654">
    <property type="entry name" value="Integrin-linked_kinase"/>
    <property type="match status" value="1"/>
</dbReference>
<dbReference type="PROSITE" id="PS50011">
    <property type="entry name" value="PROTEIN_KINASE_DOM"/>
    <property type="match status" value="1"/>
</dbReference>